<accession>A0ABR4WS68</accession>
<dbReference type="Pfam" id="PF26078">
    <property type="entry name" value="Baseplate_J_M"/>
    <property type="match status" value="1"/>
</dbReference>
<dbReference type="InterPro" id="IPR006949">
    <property type="entry name" value="Barrel_Baseplate_J-like"/>
</dbReference>
<comment type="caution">
    <text evidence="5">The sequence shown here is derived from an EMBL/GenBank/DDBJ whole genome shotgun (WGS) entry which is preliminary data.</text>
</comment>
<comment type="similarity">
    <text evidence="1">Belongs to the Mu gp47/PBSX XkdT family.</text>
</comment>
<dbReference type="InterPro" id="IPR058531">
    <property type="entry name" value="Baseplate_J_M"/>
</dbReference>
<keyword evidence="6" id="KW-1185">Reference proteome</keyword>
<dbReference type="RefSeq" id="WP_035597787.1">
    <property type="nucleotide sequence ID" value="NZ_JOKD01000039.1"/>
</dbReference>
<dbReference type="InterPro" id="IPR052399">
    <property type="entry name" value="Phage_Baseplate_Assmbl_Protein"/>
</dbReference>
<evidence type="ECO:0000259" key="2">
    <source>
        <dbReference type="Pfam" id="PF04865"/>
    </source>
</evidence>
<dbReference type="PANTHER" id="PTHR37829:SF3">
    <property type="entry name" value="PROTEIN JAYE-RELATED"/>
    <property type="match status" value="1"/>
</dbReference>
<reference evidence="5 6" key="1">
    <citation type="submission" date="2014-06" db="EMBL/GenBank/DDBJ databases">
        <title>Draft genome sequence of an extremely salt tolerant bacteria Halomonas salina/CIFRI 1.</title>
        <authorList>
            <person name="Behera B.D."/>
            <person name="Meena D.K."/>
            <person name="Das P."/>
            <person name="Maharana J."/>
            <person name="Paria P."/>
            <person name="Sharma A.P."/>
            <person name="Shamsudheen K.V."/>
            <person name="Rijit J."/>
            <person name="Dixit V."/>
            <person name="Verma A."/>
            <person name="Scaria V."/>
            <person name="Sivasubbu S."/>
        </authorList>
    </citation>
    <scope>NUCLEOTIDE SEQUENCE [LARGE SCALE GENOMIC DNA]</scope>
    <source>
        <strain evidence="5 6">CIFRI 1</strain>
    </source>
</reference>
<feature type="domain" description="Baseplate J-like central" evidence="3">
    <location>
        <begin position="194"/>
        <end position="263"/>
    </location>
</feature>
<evidence type="ECO:0000256" key="1">
    <source>
        <dbReference type="ARBA" id="ARBA00038087"/>
    </source>
</evidence>
<evidence type="ECO:0000313" key="5">
    <source>
        <dbReference type="EMBL" id="KGE77404.1"/>
    </source>
</evidence>
<evidence type="ECO:0008006" key="7">
    <source>
        <dbReference type="Google" id="ProtNLM"/>
    </source>
</evidence>
<dbReference type="Pfam" id="PF04865">
    <property type="entry name" value="Baseplate_J"/>
    <property type="match status" value="1"/>
</dbReference>
<evidence type="ECO:0000313" key="6">
    <source>
        <dbReference type="Proteomes" id="UP000029721"/>
    </source>
</evidence>
<evidence type="ECO:0000259" key="3">
    <source>
        <dbReference type="Pfam" id="PF26078"/>
    </source>
</evidence>
<dbReference type="PANTHER" id="PTHR37829">
    <property type="entry name" value="PHAGE-LIKE ELEMENT PBSX PROTEIN XKDT"/>
    <property type="match status" value="1"/>
</dbReference>
<organism evidence="5 6">
    <name type="scientific">Halomonas salina</name>
    <dbReference type="NCBI Taxonomy" id="42565"/>
    <lineage>
        <taxon>Bacteria</taxon>
        <taxon>Pseudomonadati</taxon>
        <taxon>Pseudomonadota</taxon>
        <taxon>Gammaproteobacteria</taxon>
        <taxon>Oceanospirillales</taxon>
        <taxon>Halomonadaceae</taxon>
        <taxon>Halomonas</taxon>
    </lineage>
</organism>
<protein>
    <recommendedName>
        <fullName evidence="7">Baseplate J protein</fullName>
    </recommendedName>
</protein>
<name>A0ABR4WS68_9GAMM</name>
<dbReference type="Pfam" id="PF26079">
    <property type="entry name" value="Baseplate_J_C"/>
    <property type="match status" value="1"/>
</dbReference>
<dbReference type="EMBL" id="JOKD01000039">
    <property type="protein sequence ID" value="KGE77404.1"/>
    <property type="molecule type" value="Genomic_DNA"/>
</dbReference>
<proteinExistence type="inferred from homology"/>
<sequence length="353" mass="37899">MPWQSPTLNQLAEQIRADMRGRLPEARPALRRALLRVIADVDAGAVHGLYGYLAWLAKQLIIDTAEEEWLERWASIWGIRRQGAVAAAGEILLTGTAGAQLLEGAELEHDSGVIVTLDVTVTLDGQGEATAAVTASEAGADGNLAAGETLRLVRAASGIDGEAMVGAEGLTGGADREDDERLRARLLDRIQRQPHGGNEADYVAWALEAHPDVTRAWVTPHQPDVGEVTVRFVCDDLADIIPTVEVVDAVQAHIDEERPVTARGFYAIAPDAAPLDFQIRLTPDTAEARQRVTDALDDYLAQAAEPNGTLYREPLSGVIFVAAGESRHEMPEPAADVTHTANQIAVLGTITWL</sequence>
<gene>
    <name evidence="5" type="ORF">FP66_09905</name>
</gene>
<dbReference type="InterPro" id="IPR058530">
    <property type="entry name" value="Baseplate_J-like_C"/>
</dbReference>
<evidence type="ECO:0000259" key="4">
    <source>
        <dbReference type="Pfam" id="PF26079"/>
    </source>
</evidence>
<dbReference type="Proteomes" id="UP000029721">
    <property type="component" value="Unassembled WGS sequence"/>
</dbReference>
<feature type="domain" description="Baseplate protein J-like barrel" evidence="2">
    <location>
        <begin position="91"/>
        <end position="161"/>
    </location>
</feature>
<feature type="domain" description="Baseplate J-like C-terminal" evidence="4">
    <location>
        <begin position="276"/>
        <end position="352"/>
    </location>
</feature>